<dbReference type="PANTHER" id="PTHR45912">
    <property type="entry name" value="CILIA- AND FLAGELLA-ASSOCIATED PROTEIN 47"/>
    <property type="match status" value="1"/>
</dbReference>
<gene>
    <name evidence="1" type="primary">Cfap47_4</name>
    <name evidence="1" type="ORF">BUCCAP_R00718</name>
</gene>
<name>A0A7K9I3I1_9PICI</name>
<sequence>VAGSAAVELPVKFWAQRAGLYHCQIVLSSSWDVRAYQLGCVVSSEPAEAQLHFLTSAYQPLTQDIPISNMSSQEWQLEAVLEGEGFCGPPAITVPVGETAMYPLTFKPVAEC</sequence>
<dbReference type="GO" id="GO:0007288">
    <property type="term" value="P:sperm axoneme assembly"/>
    <property type="evidence" value="ECO:0007669"/>
    <property type="project" value="TreeGrafter"/>
</dbReference>
<reference evidence="1 2" key="1">
    <citation type="submission" date="2019-09" db="EMBL/GenBank/DDBJ databases">
        <title>Bird 10,000 Genomes (B10K) Project - Family phase.</title>
        <authorList>
            <person name="Zhang G."/>
        </authorList>
    </citation>
    <scope>NUCLEOTIDE SEQUENCE [LARGE SCALE GENOMIC DNA]</scope>
    <source>
        <strain evidence="1">B10K-DU-001-16</strain>
        <tissue evidence="1">Muscle</tissue>
    </source>
</reference>
<dbReference type="EMBL" id="VWZO01018435">
    <property type="protein sequence ID" value="NXH20528.1"/>
    <property type="molecule type" value="Genomic_DNA"/>
</dbReference>
<feature type="non-terminal residue" evidence="1">
    <location>
        <position position="1"/>
    </location>
</feature>
<dbReference type="AlphaFoldDB" id="A0A7K9I3I1"/>
<feature type="non-terminal residue" evidence="1">
    <location>
        <position position="112"/>
    </location>
</feature>
<accession>A0A7K9I3I1</accession>
<dbReference type="OrthoDB" id="10060824at2759"/>
<protein>
    <submittedName>
        <fullName evidence="1">CFA47 protein</fullName>
    </submittedName>
</protein>
<comment type="caution">
    <text evidence="1">The sequence shown here is derived from an EMBL/GenBank/DDBJ whole genome shotgun (WGS) entry which is preliminary data.</text>
</comment>
<dbReference type="PANTHER" id="PTHR45912:SF3">
    <property type="entry name" value="CILIA- AND FLAGELLA-ASSOCIATED PROTEIN 47"/>
    <property type="match status" value="1"/>
</dbReference>
<evidence type="ECO:0000313" key="1">
    <source>
        <dbReference type="EMBL" id="NXH20528.1"/>
    </source>
</evidence>
<evidence type="ECO:0000313" key="2">
    <source>
        <dbReference type="Proteomes" id="UP000534107"/>
    </source>
</evidence>
<dbReference type="GO" id="GO:0005929">
    <property type="term" value="C:cilium"/>
    <property type="evidence" value="ECO:0007669"/>
    <property type="project" value="TreeGrafter"/>
</dbReference>
<proteinExistence type="predicted"/>
<keyword evidence="2" id="KW-1185">Reference proteome</keyword>
<dbReference type="Proteomes" id="UP000534107">
    <property type="component" value="Unassembled WGS sequence"/>
</dbReference>
<organism evidence="1 2">
    <name type="scientific">Bucco capensis</name>
    <name type="common">collared puffbird</name>
    <dbReference type="NCBI Taxonomy" id="135168"/>
    <lineage>
        <taxon>Eukaryota</taxon>
        <taxon>Metazoa</taxon>
        <taxon>Chordata</taxon>
        <taxon>Craniata</taxon>
        <taxon>Vertebrata</taxon>
        <taxon>Euteleostomi</taxon>
        <taxon>Archelosauria</taxon>
        <taxon>Archosauria</taxon>
        <taxon>Dinosauria</taxon>
        <taxon>Saurischia</taxon>
        <taxon>Theropoda</taxon>
        <taxon>Coelurosauria</taxon>
        <taxon>Aves</taxon>
        <taxon>Neognathae</taxon>
        <taxon>Neoaves</taxon>
        <taxon>Telluraves</taxon>
        <taxon>Coraciimorphae</taxon>
        <taxon>Piciformes</taxon>
        <taxon>Bucconidae</taxon>
        <taxon>Bucco</taxon>
    </lineage>
</organism>